<reference evidence="2" key="1">
    <citation type="journal article" date="2014" name="Microb. Cell Fact.">
        <title>Exploiting Issatchenkia orientalis SD108 for succinic acid production.</title>
        <authorList>
            <person name="Xiao H."/>
            <person name="Shao Z."/>
            <person name="Jiang Y."/>
            <person name="Dole S."/>
            <person name="Zhao H."/>
        </authorList>
    </citation>
    <scope>NUCLEOTIDE SEQUENCE [LARGE SCALE GENOMIC DNA]</scope>
    <source>
        <strain evidence="2">SD108</strain>
    </source>
</reference>
<dbReference type="HOGENOM" id="CLU_3111959_0_0_1"/>
<evidence type="ECO:0000313" key="1">
    <source>
        <dbReference type="EMBL" id="KGK32752.1"/>
    </source>
</evidence>
<dbReference type="AlphaFoldDB" id="A0A099NLC8"/>
<dbReference type="EMBL" id="JQFK01001895">
    <property type="protein sequence ID" value="KGK32752.1"/>
    <property type="molecule type" value="Genomic_DNA"/>
</dbReference>
<evidence type="ECO:0000313" key="2">
    <source>
        <dbReference type="Proteomes" id="UP000029867"/>
    </source>
</evidence>
<comment type="caution">
    <text evidence="1">The sequence shown here is derived from an EMBL/GenBank/DDBJ whole genome shotgun (WGS) entry which is preliminary data.</text>
</comment>
<dbReference type="Proteomes" id="UP000029867">
    <property type="component" value="Unassembled WGS sequence"/>
</dbReference>
<sequence length="51" mass="6109">FSVVRIYDFAYDKLEDCVDETSKDNANFDLTTNIMHYEWNLLNNNIYQKPS</sequence>
<organism evidence="1 2">
    <name type="scientific">Pichia kudriavzevii</name>
    <name type="common">Yeast</name>
    <name type="synonym">Issatchenkia orientalis</name>
    <dbReference type="NCBI Taxonomy" id="4909"/>
    <lineage>
        <taxon>Eukaryota</taxon>
        <taxon>Fungi</taxon>
        <taxon>Dikarya</taxon>
        <taxon>Ascomycota</taxon>
        <taxon>Saccharomycotina</taxon>
        <taxon>Pichiomycetes</taxon>
        <taxon>Pichiales</taxon>
        <taxon>Pichiaceae</taxon>
        <taxon>Pichia</taxon>
    </lineage>
</organism>
<proteinExistence type="predicted"/>
<feature type="non-terminal residue" evidence="1">
    <location>
        <position position="1"/>
    </location>
</feature>
<gene>
    <name evidence="1" type="ORF">JL09_g6643</name>
</gene>
<accession>A0A099NLC8</accession>
<name>A0A099NLC8_PICKU</name>
<protein>
    <submittedName>
        <fullName evidence="1">Uncharacterized protein</fullName>
    </submittedName>
</protein>